<sequence length="69" mass="7840">MSCADTVGAYNLKKRIGDLEIGLWTPRNRLYAILLVRFTYNSGLRRIGKSMRRTVPGRTTPARAGRYPL</sequence>
<evidence type="ECO:0008006" key="3">
    <source>
        <dbReference type="Google" id="ProtNLM"/>
    </source>
</evidence>
<accession>A0ABN8XB06</accession>
<reference evidence="1" key="1">
    <citation type="submission" date="2023-03" db="EMBL/GenBank/DDBJ databases">
        <authorList>
            <person name="Cremers G."/>
            <person name="Picone N."/>
        </authorList>
    </citation>
    <scope>NUCLEOTIDE SEQUENCE</scope>
    <source>
        <strain evidence="1">Sample_alias</strain>
    </source>
</reference>
<proteinExistence type="predicted"/>
<protein>
    <recommendedName>
        <fullName evidence="3">Transposase</fullName>
    </recommendedName>
</protein>
<dbReference type="Proteomes" id="UP001161497">
    <property type="component" value="Chromosome"/>
</dbReference>
<keyword evidence="2" id="KW-1185">Reference proteome</keyword>
<evidence type="ECO:0000313" key="1">
    <source>
        <dbReference type="EMBL" id="CAI9084453.1"/>
    </source>
</evidence>
<evidence type="ECO:0000313" key="2">
    <source>
        <dbReference type="Proteomes" id="UP001161497"/>
    </source>
</evidence>
<gene>
    <name evidence="1" type="ORF">MFUM_0042</name>
</gene>
<organism evidence="1 2">
    <name type="scientific">Candidatus Methylacidiphilum fumarolicum</name>
    <dbReference type="NCBI Taxonomy" id="591154"/>
    <lineage>
        <taxon>Bacteria</taxon>
        <taxon>Pseudomonadati</taxon>
        <taxon>Verrucomicrobiota</taxon>
        <taxon>Methylacidiphilae</taxon>
        <taxon>Methylacidiphilales</taxon>
        <taxon>Methylacidiphilaceae</taxon>
        <taxon>Methylacidiphilum (ex Ratnadevi et al. 2023)</taxon>
    </lineage>
</organism>
<name>A0ABN8XB06_9BACT</name>
<dbReference type="EMBL" id="OX458932">
    <property type="protein sequence ID" value="CAI9084453.1"/>
    <property type="molecule type" value="Genomic_DNA"/>
</dbReference>
<dbReference type="RefSeq" id="WP_166791441.1">
    <property type="nucleotide sequence ID" value="NZ_JAHXRZ010000023.1"/>
</dbReference>